<feature type="compositionally biased region" description="Polar residues" evidence="1">
    <location>
        <begin position="97"/>
        <end position="125"/>
    </location>
</feature>
<dbReference type="RefSeq" id="WP_084971780.1">
    <property type="nucleotide sequence ID" value="NZ_CP026378.1"/>
</dbReference>
<accession>A0ABM6RYD8</accession>
<dbReference type="Proteomes" id="UP000237673">
    <property type="component" value="Chromosome"/>
</dbReference>
<protein>
    <recommendedName>
        <fullName evidence="4">DUF5681 domain-containing protein</fullName>
    </recommendedName>
</protein>
<dbReference type="EMBL" id="CP026378">
    <property type="protein sequence ID" value="AUY24508.1"/>
    <property type="molecule type" value="Genomic_DNA"/>
</dbReference>
<evidence type="ECO:0000256" key="1">
    <source>
        <dbReference type="SAM" id="MobiDB-lite"/>
    </source>
</evidence>
<keyword evidence="3" id="KW-1185">Reference proteome</keyword>
<organism evidence="2 3">
    <name type="scientific">Mixta calida</name>
    <dbReference type="NCBI Taxonomy" id="665913"/>
    <lineage>
        <taxon>Bacteria</taxon>
        <taxon>Pseudomonadati</taxon>
        <taxon>Pseudomonadota</taxon>
        <taxon>Gammaproteobacteria</taxon>
        <taxon>Enterobacterales</taxon>
        <taxon>Erwiniaceae</taxon>
        <taxon>Mixta</taxon>
    </lineage>
</organism>
<gene>
    <name evidence="2" type="ORF">C2E16_05980</name>
</gene>
<sequence>MTTKNRDHLFKPGQSGNLKGRPKGSGSKFKGTLSQLRQLDDLDLTRQFLRAVVTSDIKVLEKLGITDAPTVTAKITAAKELNKVNAEIAQKDKESKAQQAETQTKTSDTARPQFTTVATIKTGTK</sequence>
<proteinExistence type="predicted"/>
<evidence type="ECO:0000313" key="3">
    <source>
        <dbReference type="Proteomes" id="UP000237673"/>
    </source>
</evidence>
<feature type="region of interest" description="Disordered" evidence="1">
    <location>
        <begin position="1"/>
        <end position="30"/>
    </location>
</feature>
<evidence type="ECO:0008006" key="4">
    <source>
        <dbReference type="Google" id="ProtNLM"/>
    </source>
</evidence>
<feature type="compositionally biased region" description="Basic and acidic residues" evidence="1">
    <location>
        <begin position="1"/>
        <end position="10"/>
    </location>
</feature>
<name>A0ABM6RYD8_9GAMM</name>
<feature type="region of interest" description="Disordered" evidence="1">
    <location>
        <begin position="90"/>
        <end position="125"/>
    </location>
</feature>
<reference evidence="2 3" key="1">
    <citation type="submission" date="2018-01" db="EMBL/GenBank/DDBJ databases">
        <title>Complete and assembled Genome of Pantoea calida DSM22759T.</title>
        <authorList>
            <person name="Stevens M.J.A."/>
            <person name="Zurfluh K."/>
            <person name="Stephan R."/>
        </authorList>
    </citation>
    <scope>NUCLEOTIDE SEQUENCE [LARGE SCALE GENOMIC DNA]</scope>
    <source>
        <strain evidence="2 3">DSM 22759</strain>
    </source>
</reference>
<evidence type="ECO:0000313" key="2">
    <source>
        <dbReference type="EMBL" id="AUY24508.1"/>
    </source>
</evidence>